<name>A0A382SY83_9ZZZZ</name>
<organism evidence="1">
    <name type="scientific">marine metagenome</name>
    <dbReference type="NCBI Taxonomy" id="408172"/>
    <lineage>
        <taxon>unclassified sequences</taxon>
        <taxon>metagenomes</taxon>
        <taxon>ecological metagenomes</taxon>
    </lineage>
</organism>
<dbReference type="AlphaFoldDB" id="A0A382SY83"/>
<feature type="non-terminal residue" evidence="1">
    <location>
        <position position="1"/>
    </location>
</feature>
<protein>
    <submittedName>
        <fullName evidence="1">Uncharacterized protein</fullName>
    </submittedName>
</protein>
<dbReference type="Pfam" id="PF18886">
    <property type="entry name" value="DUF5649"/>
    <property type="match status" value="4"/>
</dbReference>
<gene>
    <name evidence="1" type="ORF">METZ01_LOCUS366775</name>
</gene>
<dbReference type="InterPro" id="IPR043709">
    <property type="entry name" value="DUF5649"/>
</dbReference>
<sequence>ALTTDGGGAATVVNASGLKLTTSTVGGALSATATTGNISNSGALTIAGTATFITGAAGSNIILDHASNAFSDSVTLKAGSLGNRTFDDITFVDSGAVTFQTSVDTDADGELLIDGSTDGAVGGDLSVRSINGNITQNIALTVTGTTTLQVDPSKNITLDNVFNNFQGAVGITRGNNVALVDAGAIVLGASIVSGTYGVTATSGGDITDTGVLAITGASTFTVAGGQSILLDESSTYSSTVTFVPSSGTIAAVTINDSDEFELQALTVTGDLTVTAGDDITDSDTVTVGGDLSATTDASSGAINLGTL</sequence>
<proteinExistence type="predicted"/>
<evidence type="ECO:0000313" key="1">
    <source>
        <dbReference type="EMBL" id="SVD13921.1"/>
    </source>
</evidence>
<reference evidence="1" key="1">
    <citation type="submission" date="2018-05" db="EMBL/GenBank/DDBJ databases">
        <authorList>
            <person name="Lanie J.A."/>
            <person name="Ng W.-L."/>
            <person name="Kazmierczak K.M."/>
            <person name="Andrzejewski T.M."/>
            <person name="Davidsen T.M."/>
            <person name="Wayne K.J."/>
            <person name="Tettelin H."/>
            <person name="Glass J.I."/>
            <person name="Rusch D."/>
            <person name="Podicherti R."/>
            <person name="Tsui H.-C.T."/>
            <person name="Winkler M.E."/>
        </authorList>
    </citation>
    <scope>NUCLEOTIDE SEQUENCE</scope>
</reference>
<dbReference type="EMBL" id="UINC01131921">
    <property type="protein sequence ID" value="SVD13921.1"/>
    <property type="molecule type" value="Genomic_DNA"/>
</dbReference>
<accession>A0A382SY83</accession>
<feature type="non-terminal residue" evidence="1">
    <location>
        <position position="307"/>
    </location>
</feature>